<evidence type="ECO:0000256" key="4">
    <source>
        <dbReference type="ARBA" id="ARBA00022771"/>
    </source>
</evidence>
<evidence type="ECO:0000256" key="2">
    <source>
        <dbReference type="ARBA" id="ARBA00022723"/>
    </source>
</evidence>
<dbReference type="PANTHER" id="PTHR24394">
    <property type="entry name" value="ZINC FINGER PROTEIN"/>
    <property type="match status" value="1"/>
</dbReference>
<evidence type="ECO:0000259" key="8">
    <source>
        <dbReference type="PROSITE" id="PS50157"/>
    </source>
</evidence>
<keyword evidence="3" id="KW-0677">Repeat</keyword>
<feature type="domain" description="C2H2-type" evidence="8">
    <location>
        <begin position="64"/>
        <end position="91"/>
    </location>
</feature>
<dbReference type="PROSITE" id="PS50157">
    <property type="entry name" value="ZINC_FINGER_C2H2_2"/>
    <property type="match status" value="3"/>
</dbReference>
<feature type="domain" description="C2H2-type" evidence="8">
    <location>
        <begin position="155"/>
        <end position="179"/>
    </location>
</feature>
<dbReference type="Pfam" id="PF00096">
    <property type="entry name" value="zf-C2H2"/>
    <property type="match status" value="2"/>
</dbReference>
<dbReference type="SUPFAM" id="SSF57667">
    <property type="entry name" value="beta-beta-alpha zinc fingers"/>
    <property type="match status" value="2"/>
</dbReference>
<keyword evidence="4 7" id="KW-0863">Zinc-finger</keyword>
<dbReference type="Gene3D" id="3.30.160.60">
    <property type="entry name" value="Classic Zinc Finger"/>
    <property type="match status" value="2"/>
</dbReference>
<evidence type="ECO:0000256" key="6">
    <source>
        <dbReference type="ARBA" id="ARBA00023242"/>
    </source>
</evidence>
<dbReference type="PROSITE" id="PS00028">
    <property type="entry name" value="ZINC_FINGER_C2H2_1"/>
    <property type="match status" value="1"/>
</dbReference>
<dbReference type="FunFam" id="3.30.160.60:FF:000145">
    <property type="entry name" value="Zinc finger protein 574"/>
    <property type="match status" value="1"/>
</dbReference>
<name>A0AA39KIP7_MICHY</name>
<keyword evidence="2" id="KW-0479">Metal-binding</keyword>
<sequence length="199" mass="23478">MGVNILEMEKLIYPKITSHEERTLTGVYPCPQCGRTYVHRYTLNRHLNYECGKYPQFICQGRAHTCDSCGRTYKWKESLRQHQRLECGIQPQFGCHLCGRRFHANILIELQIINFYLIPELVATAVFPCRRCGRIFLNKKTMWNHLAICGKEPQYPCESCGKRFRQKHHLTKHLKSSVHRTGNLINATECKDNKNWFYE</sequence>
<reference evidence="9" key="1">
    <citation type="journal article" date="2023" name="bioRxiv">
        <title>Scaffold-level genome assemblies of two parasitoid biocontrol wasps reveal the parthenogenesis mechanism and an associated novel virus.</title>
        <authorList>
            <person name="Inwood S."/>
            <person name="Skelly J."/>
            <person name="Guhlin J."/>
            <person name="Harrop T."/>
            <person name="Goldson S."/>
            <person name="Dearden P."/>
        </authorList>
    </citation>
    <scope>NUCLEOTIDE SEQUENCE</scope>
    <source>
        <strain evidence="9">Lincoln</strain>
        <tissue evidence="9">Whole body</tissue>
    </source>
</reference>
<dbReference type="AlphaFoldDB" id="A0AA39KIP7"/>
<accession>A0AA39KIP7</accession>
<dbReference type="PANTHER" id="PTHR24394:SF29">
    <property type="entry name" value="MYONEURIN"/>
    <property type="match status" value="1"/>
</dbReference>
<keyword evidence="5" id="KW-0862">Zinc</keyword>
<feature type="domain" description="C2H2-type" evidence="8">
    <location>
        <begin position="28"/>
        <end position="55"/>
    </location>
</feature>
<comment type="subcellular location">
    <subcellularLocation>
        <location evidence="1">Nucleus</location>
    </subcellularLocation>
</comment>
<evidence type="ECO:0000256" key="1">
    <source>
        <dbReference type="ARBA" id="ARBA00004123"/>
    </source>
</evidence>
<dbReference type="GO" id="GO:0008270">
    <property type="term" value="F:zinc ion binding"/>
    <property type="evidence" value="ECO:0007669"/>
    <property type="project" value="UniProtKB-KW"/>
</dbReference>
<evidence type="ECO:0000256" key="7">
    <source>
        <dbReference type="PROSITE-ProRule" id="PRU00042"/>
    </source>
</evidence>
<keyword evidence="6" id="KW-0539">Nucleus</keyword>
<dbReference type="Proteomes" id="UP001168972">
    <property type="component" value="Unassembled WGS sequence"/>
</dbReference>
<dbReference type="GO" id="GO:0000981">
    <property type="term" value="F:DNA-binding transcription factor activity, RNA polymerase II-specific"/>
    <property type="evidence" value="ECO:0007669"/>
    <property type="project" value="TreeGrafter"/>
</dbReference>
<dbReference type="GO" id="GO:0005634">
    <property type="term" value="C:nucleus"/>
    <property type="evidence" value="ECO:0007669"/>
    <property type="project" value="UniProtKB-SubCell"/>
</dbReference>
<evidence type="ECO:0000256" key="5">
    <source>
        <dbReference type="ARBA" id="ARBA00022833"/>
    </source>
</evidence>
<keyword evidence="10" id="KW-1185">Reference proteome</keyword>
<gene>
    <name evidence="9" type="ORF">PV327_006784</name>
</gene>
<evidence type="ECO:0000313" key="10">
    <source>
        <dbReference type="Proteomes" id="UP001168972"/>
    </source>
</evidence>
<reference evidence="9" key="2">
    <citation type="submission" date="2023-03" db="EMBL/GenBank/DDBJ databases">
        <authorList>
            <person name="Inwood S.N."/>
            <person name="Skelly J.G."/>
            <person name="Guhlin J."/>
            <person name="Harrop T.W.R."/>
            <person name="Goldson S.G."/>
            <person name="Dearden P.K."/>
        </authorList>
    </citation>
    <scope>NUCLEOTIDE SEQUENCE</scope>
    <source>
        <strain evidence="9">Lincoln</strain>
        <tissue evidence="9">Whole body</tissue>
    </source>
</reference>
<dbReference type="InterPro" id="IPR036236">
    <property type="entry name" value="Znf_C2H2_sf"/>
</dbReference>
<comment type="caution">
    <text evidence="9">The sequence shown here is derived from an EMBL/GenBank/DDBJ whole genome shotgun (WGS) entry which is preliminary data.</text>
</comment>
<protein>
    <recommendedName>
        <fullName evidence="8">C2H2-type domain-containing protein</fullName>
    </recommendedName>
</protein>
<dbReference type="EMBL" id="JAQQBR010001833">
    <property type="protein sequence ID" value="KAK0163073.1"/>
    <property type="molecule type" value="Genomic_DNA"/>
</dbReference>
<dbReference type="InterPro" id="IPR013087">
    <property type="entry name" value="Znf_C2H2_type"/>
</dbReference>
<evidence type="ECO:0000256" key="3">
    <source>
        <dbReference type="ARBA" id="ARBA00022737"/>
    </source>
</evidence>
<evidence type="ECO:0000313" key="9">
    <source>
        <dbReference type="EMBL" id="KAK0163073.1"/>
    </source>
</evidence>
<organism evidence="9 10">
    <name type="scientific">Microctonus hyperodae</name>
    <name type="common">Parasitoid wasp</name>
    <dbReference type="NCBI Taxonomy" id="165561"/>
    <lineage>
        <taxon>Eukaryota</taxon>
        <taxon>Metazoa</taxon>
        <taxon>Ecdysozoa</taxon>
        <taxon>Arthropoda</taxon>
        <taxon>Hexapoda</taxon>
        <taxon>Insecta</taxon>
        <taxon>Pterygota</taxon>
        <taxon>Neoptera</taxon>
        <taxon>Endopterygota</taxon>
        <taxon>Hymenoptera</taxon>
        <taxon>Apocrita</taxon>
        <taxon>Ichneumonoidea</taxon>
        <taxon>Braconidae</taxon>
        <taxon>Euphorinae</taxon>
        <taxon>Microctonus</taxon>
    </lineage>
</organism>
<dbReference type="SMART" id="SM00355">
    <property type="entry name" value="ZnF_C2H2"/>
    <property type="match status" value="4"/>
</dbReference>
<proteinExistence type="predicted"/>